<reference evidence="5 6" key="1">
    <citation type="submission" date="2019-02" db="EMBL/GenBank/DDBJ databases">
        <authorList>
            <person name="Li S.-H."/>
        </authorList>
    </citation>
    <scope>NUCLEOTIDE SEQUENCE [LARGE SCALE GENOMIC DNA]</scope>
    <source>
        <strain evidence="5 6">IMCC14385</strain>
    </source>
</reference>
<dbReference type="SMART" id="SM00342">
    <property type="entry name" value="HTH_ARAC"/>
    <property type="match status" value="1"/>
</dbReference>
<dbReference type="GO" id="GO:0000976">
    <property type="term" value="F:transcription cis-regulatory region binding"/>
    <property type="evidence" value="ECO:0007669"/>
    <property type="project" value="TreeGrafter"/>
</dbReference>
<dbReference type="InterPro" id="IPR009057">
    <property type="entry name" value="Homeodomain-like_sf"/>
</dbReference>
<dbReference type="GO" id="GO:0003700">
    <property type="term" value="F:DNA-binding transcription factor activity"/>
    <property type="evidence" value="ECO:0007669"/>
    <property type="project" value="InterPro"/>
</dbReference>
<protein>
    <submittedName>
        <fullName evidence="5">AraC family transcriptional regulator</fullName>
    </submittedName>
</protein>
<keyword evidence="3" id="KW-0804">Transcription</keyword>
<accession>A0A5P9NNH7</accession>
<evidence type="ECO:0000313" key="5">
    <source>
        <dbReference type="EMBL" id="QFU76468.1"/>
    </source>
</evidence>
<gene>
    <name evidence="5" type="ORF">EY643_12815</name>
</gene>
<dbReference type="PROSITE" id="PS01124">
    <property type="entry name" value="HTH_ARAC_FAMILY_2"/>
    <property type="match status" value="1"/>
</dbReference>
<keyword evidence="2" id="KW-0238">DNA-binding</keyword>
<dbReference type="OrthoDB" id="6194859at2"/>
<keyword evidence="6" id="KW-1185">Reference proteome</keyword>
<evidence type="ECO:0000256" key="2">
    <source>
        <dbReference type="ARBA" id="ARBA00023125"/>
    </source>
</evidence>
<dbReference type="InterPro" id="IPR032687">
    <property type="entry name" value="AraC-type_N"/>
</dbReference>
<sequence>MTKLNLPEQSVLGTLILPVAEVLELRGISAKPLIESVGIDPARLSHPDYRVPGAQFHQLLKLCVEQTNDEAIGLACAEVMQPQALHGLGLAWLASDTVYDGLRRLVRFARIIASIARLHIEEEDDLVLLHLQRTTDADESSPTGRDYGIALVVRMCQLNLGQFISPYLIEIERPAPESPGTWESKLACRVKFNASRTCISWVRADIESQIVTGDPALARVNDEQAEALIKDYTDESLSKQVVDKILLRLPDGPPEQGLIAQDLCMSNRTLQRKLKQEDVNYSDLLQDCRMRLAKKYLRQHGRSVSETSYMLGFAEPSAFNRAFKRWTTMTPAQFRSHGD</sequence>
<dbReference type="Pfam" id="PF12833">
    <property type="entry name" value="HTH_18"/>
    <property type="match status" value="1"/>
</dbReference>
<dbReference type="PANTHER" id="PTHR47894:SF1">
    <property type="entry name" value="HTH-TYPE TRANSCRIPTIONAL REGULATOR VQSM"/>
    <property type="match status" value="1"/>
</dbReference>
<feature type="domain" description="HTH araC/xylS-type" evidence="4">
    <location>
        <begin position="239"/>
        <end position="337"/>
    </location>
</feature>
<dbReference type="PANTHER" id="PTHR47894">
    <property type="entry name" value="HTH-TYPE TRANSCRIPTIONAL REGULATOR GADX"/>
    <property type="match status" value="1"/>
</dbReference>
<dbReference type="EMBL" id="CP036422">
    <property type="protein sequence ID" value="QFU76468.1"/>
    <property type="molecule type" value="Genomic_DNA"/>
</dbReference>
<dbReference type="InterPro" id="IPR018060">
    <property type="entry name" value="HTH_AraC"/>
</dbReference>
<dbReference type="SUPFAM" id="SSF46689">
    <property type="entry name" value="Homeodomain-like"/>
    <property type="match status" value="1"/>
</dbReference>
<organism evidence="5 6">
    <name type="scientific">Halioglobus maricola</name>
    <dbReference type="NCBI Taxonomy" id="2601894"/>
    <lineage>
        <taxon>Bacteria</taxon>
        <taxon>Pseudomonadati</taxon>
        <taxon>Pseudomonadota</taxon>
        <taxon>Gammaproteobacteria</taxon>
        <taxon>Cellvibrionales</taxon>
        <taxon>Halieaceae</taxon>
        <taxon>Halioglobus</taxon>
    </lineage>
</organism>
<dbReference type="Gene3D" id="1.10.10.60">
    <property type="entry name" value="Homeodomain-like"/>
    <property type="match status" value="1"/>
</dbReference>
<evidence type="ECO:0000256" key="1">
    <source>
        <dbReference type="ARBA" id="ARBA00023015"/>
    </source>
</evidence>
<dbReference type="AlphaFoldDB" id="A0A5P9NNH7"/>
<name>A0A5P9NNH7_9GAMM</name>
<dbReference type="GO" id="GO:0005829">
    <property type="term" value="C:cytosol"/>
    <property type="evidence" value="ECO:0007669"/>
    <property type="project" value="TreeGrafter"/>
</dbReference>
<dbReference type="KEGG" id="halc:EY643_12815"/>
<dbReference type="Pfam" id="PF12625">
    <property type="entry name" value="Arabinose_bd"/>
    <property type="match status" value="1"/>
</dbReference>
<keyword evidence="1" id="KW-0805">Transcription regulation</keyword>
<evidence type="ECO:0000313" key="6">
    <source>
        <dbReference type="Proteomes" id="UP000326287"/>
    </source>
</evidence>
<dbReference type="Proteomes" id="UP000326287">
    <property type="component" value="Chromosome"/>
</dbReference>
<evidence type="ECO:0000256" key="3">
    <source>
        <dbReference type="ARBA" id="ARBA00023163"/>
    </source>
</evidence>
<dbReference type="RefSeq" id="WP_153239610.1">
    <property type="nucleotide sequence ID" value="NZ_CP036422.1"/>
</dbReference>
<evidence type="ECO:0000259" key="4">
    <source>
        <dbReference type="PROSITE" id="PS01124"/>
    </source>
</evidence>
<proteinExistence type="predicted"/>